<dbReference type="InterPro" id="IPR001845">
    <property type="entry name" value="HTH_ArsR_DNA-bd_dom"/>
</dbReference>
<evidence type="ECO:0000259" key="1">
    <source>
        <dbReference type="PROSITE" id="PS50987"/>
    </source>
</evidence>
<dbReference type="Gene3D" id="1.10.10.10">
    <property type="entry name" value="Winged helix-like DNA-binding domain superfamily/Winged helix DNA-binding domain"/>
    <property type="match status" value="1"/>
</dbReference>
<sequence length="115" mass="12539">MSRAERSTARELRAAAPVFAALGDETRLRIVARLGTGGPASIARLTEGSGVTRQAISKHLLVLETAGLVRSARQGRESVYELHPRELETARRALDRISAAWDDALDRLAAHVERD</sequence>
<organism evidence="2 3">
    <name type="scientific">Sandaracinus amylolyticus</name>
    <dbReference type="NCBI Taxonomy" id="927083"/>
    <lineage>
        <taxon>Bacteria</taxon>
        <taxon>Pseudomonadati</taxon>
        <taxon>Myxococcota</taxon>
        <taxon>Polyangia</taxon>
        <taxon>Polyangiales</taxon>
        <taxon>Sandaracinaceae</taxon>
        <taxon>Sandaracinus</taxon>
    </lineage>
</organism>
<protein>
    <submittedName>
        <fullName evidence="2">Transcriptional regulator, ArsR family protein</fullName>
    </submittedName>
</protein>
<dbReference type="InterPro" id="IPR011991">
    <property type="entry name" value="ArsR-like_HTH"/>
</dbReference>
<proteinExistence type="predicted"/>
<dbReference type="PANTHER" id="PTHR38600:SF2">
    <property type="entry name" value="SLL0088 PROTEIN"/>
    <property type="match status" value="1"/>
</dbReference>
<dbReference type="SUPFAM" id="SSF46785">
    <property type="entry name" value="Winged helix' DNA-binding domain"/>
    <property type="match status" value="1"/>
</dbReference>
<dbReference type="OrthoDB" id="9791888at2"/>
<dbReference type="SMART" id="SM00418">
    <property type="entry name" value="HTH_ARSR"/>
    <property type="match status" value="1"/>
</dbReference>
<dbReference type="STRING" id="927083.DB32_000663"/>
<dbReference type="AlphaFoldDB" id="A0A0F6SDI7"/>
<gene>
    <name evidence="2" type="ORF">DB32_000663</name>
</gene>
<dbReference type="InterPro" id="IPR036390">
    <property type="entry name" value="WH_DNA-bd_sf"/>
</dbReference>
<dbReference type="GO" id="GO:0003700">
    <property type="term" value="F:DNA-binding transcription factor activity"/>
    <property type="evidence" value="ECO:0007669"/>
    <property type="project" value="InterPro"/>
</dbReference>
<accession>A0A0F6SDI7</accession>
<dbReference type="KEGG" id="samy:DB32_000663"/>
<dbReference type="NCBIfam" id="NF033788">
    <property type="entry name" value="HTH_metalloreg"/>
    <property type="match status" value="1"/>
</dbReference>
<dbReference type="Proteomes" id="UP000034883">
    <property type="component" value="Chromosome"/>
</dbReference>
<dbReference type="EMBL" id="CP011125">
    <property type="protein sequence ID" value="AKF03514.1"/>
    <property type="molecule type" value="Genomic_DNA"/>
</dbReference>
<name>A0A0F6SDI7_9BACT</name>
<dbReference type="RefSeq" id="WP_053230965.1">
    <property type="nucleotide sequence ID" value="NZ_CP011125.1"/>
</dbReference>
<dbReference type="PROSITE" id="PS50987">
    <property type="entry name" value="HTH_ARSR_2"/>
    <property type="match status" value="1"/>
</dbReference>
<dbReference type="InterPro" id="IPR036388">
    <property type="entry name" value="WH-like_DNA-bd_sf"/>
</dbReference>
<keyword evidence="3" id="KW-1185">Reference proteome</keyword>
<dbReference type="PANTHER" id="PTHR38600">
    <property type="entry name" value="TRANSCRIPTIONAL REGULATORY PROTEIN"/>
    <property type="match status" value="1"/>
</dbReference>
<evidence type="ECO:0000313" key="2">
    <source>
        <dbReference type="EMBL" id="AKF03514.1"/>
    </source>
</evidence>
<dbReference type="CDD" id="cd00090">
    <property type="entry name" value="HTH_ARSR"/>
    <property type="match status" value="1"/>
</dbReference>
<feature type="domain" description="HTH arsR-type" evidence="1">
    <location>
        <begin position="7"/>
        <end position="102"/>
    </location>
</feature>
<reference evidence="2 3" key="1">
    <citation type="submission" date="2015-03" db="EMBL/GenBank/DDBJ databases">
        <title>Genome assembly of Sandaracinus amylolyticus DSM 53668.</title>
        <authorList>
            <person name="Sharma G."/>
            <person name="Subramanian S."/>
        </authorList>
    </citation>
    <scope>NUCLEOTIDE SEQUENCE [LARGE SCALE GENOMIC DNA]</scope>
    <source>
        <strain evidence="2 3">DSM 53668</strain>
    </source>
</reference>
<dbReference type="PRINTS" id="PR00778">
    <property type="entry name" value="HTHARSR"/>
</dbReference>
<dbReference type="Pfam" id="PF12840">
    <property type="entry name" value="HTH_20"/>
    <property type="match status" value="1"/>
</dbReference>
<evidence type="ECO:0000313" key="3">
    <source>
        <dbReference type="Proteomes" id="UP000034883"/>
    </source>
</evidence>